<evidence type="ECO:0000256" key="4">
    <source>
        <dbReference type="ARBA" id="ARBA00022771"/>
    </source>
</evidence>
<dbReference type="GO" id="GO:0005634">
    <property type="term" value="C:nucleus"/>
    <property type="evidence" value="ECO:0007669"/>
    <property type="project" value="UniProtKB-SubCell"/>
</dbReference>
<dbReference type="OrthoDB" id="116827at2759"/>
<keyword evidence="6" id="KW-0539">Nucleus</keyword>
<dbReference type="InterPro" id="IPR013083">
    <property type="entry name" value="Znf_RING/FYVE/PHD"/>
</dbReference>
<evidence type="ECO:0000256" key="8">
    <source>
        <dbReference type="SAM" id="Coils"/>
    </source>
</evidence>
<evidence type="ECO:0000256" key="6">
    <source>
        <dbReference type="ARBA" id="ARBA00023242"/>
    </source>
</evidence>
<dbReference type="SMART" id="SM00184">
    <property type="entry name" value="RING"/>
    <property type="match status" value="2"/>
</dbReference>
<dbReference type="KEGG" id="dfa:DFA_12102"/>
<comment type="subcellular location">
    <subcellularLocation>
        <location evidence="1">Nucleus</location>
    </subcellularLocation>
</comment>
<evidence type="ECO:0000256" key="7">
    <source>
        <dbReference type="PROSITE-ProRule" id="PRU00175"/>
    </source>
</evidence>
<feature type="coiled-coil region" evidence="8">
    <location>
        <begin position="77"/>
        <end position="113"/>
    </location>
</feature>
<dbReference type="RefSeq" id="XP_004351041.1">
    <property type="nucleotide sequence ID" value="XM_004350989.1"/>
</dbReference>
<feature type="compositionally biased region" description="Low complexity" evidence="9">
    <location>
        <begin position="123"/>
        <end position="136"/>
    </location>
</feature>
<comment type="similarity">
    <text evidence="2">Belongs to the NOSIP family.</text>
</comment>
<dbReference type="InterPro" id="IPR016818">
    <property type="entry name" value="NOSIP"/>
</dbReference>
<feature type="domain" description="RING-type" evidence="10">
    <location>
        <begin position="220"/>
        <end position="270"/>
    </location>
</feature>
<dbReference type="SUPFAM" id="SSF57850">
    <property type="entry name" value="RING/U-box"/>
    <property type="match status" value="2"/>
</dbReference>
<keyword evidence="5" id="KW-0862">Zinc</keyword>
<dbReference type="InterPro" id="IPR031790">
    <property type="entry name" value="Znf-NOSIP"/>
</dbReference>
<dbReference type="GO" id="GO:0061630">
    <property type="term" value="F:ubiquitin protein ligase activity"/>
    <property type="evidence" value="ECO:0007669"/>
    <property type="project" value="InterPro"/>
</dbReference>
<dbReference type="Proteomes" id="UP000007797">
    <property type="component" value="Unassembled WGS sequence"/>
</dbReference>
<proteinExistence type="inferred from homology"/>
<evidence type="ECO:0000313" key="11">
    <source>
        <dbReference type="EMBL" id="EGG14332.1"/>
    </source>
</evidence>
<dbReference type="PROSITE" id="PS00518">
    <property type="entry name" value="ZF_RING_1"/>
    <property type="match status" value="1"/>
</dbReference>
<reference evidence="12" key="1">
    <citation type="journal article" date="2011" name="Genome Res.">
        <title>Phylogeny-wide analysis of social amoeba genomes highlights ancient origins for complex intercellular communication.</title>
        <authorList>
            <person name="Heidel A.J."/>
            <person name="Lawal H.M."/>
            <person name="Felder M."/>
            <person name="Schilde C."/>
            <person name="Helps N.R."/>
            <person name="Tunggal B."/>
            <person name="Rivero F."/>
            <person name="John U."/>
            <person name="Schleicher M."/>
            <person name="Eichinger L."/>
            <person name="Platzer M."/>
            <person name="Noegel A.A."/>
            <person name="Schaap P."/>
            <person name="Gloeckner G."/>
        </authorList>
    </citation>
    <scope>NUCLEOTIDE SEQUENCE [LARGE SCALE GENOMIC DNA]</scope>
    <source>
        <strain evidence="12">SH3</strain>
    </source>
</reference>
<dbReference type="PANTHER" id="PTHR13063:SF10">
    <property type="entry name" value="NITRIC OXIDE SYNTHASE-INTERACTING PROTEIN"/>
    <property type="match status" value="1"/>
</dbReference>
<keyword evidence="8" id="KW-0175">Coiled coil</keyword>
<evidence type="ECO:0000256" key="5">
    <source>
        <dbReference type="ARBA" id="ARBA00022833"/>
    </source>
</evidence>
<dbReference type="EMBL" id="GL883029">
    <property type="protein sequence ID" value="EGG14332.1"/>
    <property type="molecule type" value="Genomic_DNA"/>
</dbReference>
<evidence type="ECO:0000256" key="9">
    <source>
        <dbReference type="SAM" id="MobiDB-lite"/>
    </source>
</evidence>
<keyword evidence="3" id="KW-0479">Metal-binding</keyword>
<dbReference type="AlphaFoldDB" id="F4QFT5"/>
<evidence type="ECO:0000256" key="1">
    <source>
        <dbReference type="ARBA" id="ARBA00004123"/>
    </source>
</evidence>
<dbReference type="GeneID" id="14866462"/>
<keyword evidence="12" id="KW-1185">Reference proteome</keyword>
<dbReference type="Pfam" id="PF04641">
    <property type="entry name" value="Rtf2"/>
    <property type="match status" value="1"/>
</dbReference>
<organism evidence="11 12">
    <name type="scientific">Cavenderia fasciculata</name>
    <name type="common">Slime mold</name>
    <name type="synonym">Dictyostelium fasciculatum</name>
    <dbReference type="NCBI Taxonomy" id="261658"/>
    <lineage>
        <taxon>Eukaryota</taxon>
        <taxon>Amoebozoa</taxon>
        <taxon>Evosea</taxon>
        <taxon>Eumycetozoa</taxon>
        <taxon>Dictyostelia</taxon>
        <taxon>Acytosteliales</taxon>
        <taxon>Cavenderiaceae</taxon>
        <taxon>Cavenderia</taxon>
    </lineage>
</organism>
<protein>
    <submittedName>
        <fullName evidence="11">Nitric oxide synthase-interacting protein</fullName>
    </submittedName>
</protein>
<accession>F4QFT5</accession>
<dbReference type="InterPro" id="IPR001841">
    <property type="entry name" value="Znf_RING"/>
</dbReference>
<name>F4QFT5_CACFS</name>
<sequence length="314" mass="35481">MPRHSKNPASKGQFTYHERQQLEYGTSKVRLGKDSIKDFDSCSICLASFVTPQCCPKGHIYCKECILTSLLKQKKANKEKEKQWDQQQVKIKQQEQEKKLQEEDSKLKEFESNNVTFLENEKTSSTSTTNTNTNNNHLDKDGKPNPFWVSSLIPSPLKQVKTIDKPTMNTVCPEGNHPLLSKQLITLKFKSISNQKSNNNKNNEDNDDEEDVDNGNGYCCPICEKTLTNIHKLKALKTCGHVFCSPCLEKLNETNKKQTPLETKQCLTCQKDYDSDQVISLNTALNILKAEDQCSDAGGGHELIAKKYSPTAMI</sequence>
<dbReference type="GO" id="GO:0008270">
    <property type="term" value="F:zinc ion binding"/>
    <property type="evidence" value="ECO:0007669"/>
    <property type="project" value="UniProtKB-KW"/>
</dbReference>
<dbReference type="Pfam" id="PF15906">
    <property type="entry name" value="zf-NOSIP"/>
    <property type="match status" value="1"/>
</dbReference>
<evidence type="ECO:0000259" key="10">
    <source>
        <dbReference type="PROSITE" id="PS50089"/>
    </source>
</evidence>
<gene>
    <name evidence="11" type="primary">nosip</name>
    <name evidence="11" type="ORF">DFA_12102</name>
</gene>
<dbReference type="OMA" id="PCVTKFM"/>
<evidence type="ECO:0000256" key="3">
    <source>
        <dbReference type="ARBA" id="ARBA00022723"/>
    </source>
</evidence>
<keyword evidence="4 7" id="KW-0863">Zinc-finger</keyword>
<feature type="region of interest" description="Disordered" evidence="9">
    <location>
        <begin position="118"/>
        <end position="145"/>
    </location>
</feature>
<dbReference type="STRING" id="1054147.F4QFT5"/>
<dbReference type="Gene3D" id="3.30.40.10">
    <property type="entry name" value="Zinc/RING finger domain, C3HC4 (zinc finger)"/>
    <property type="match status" value="2"/>
</dbReference>
<evidence type="ECO:0000256" key="2">
    <source>
        <dbReference type="ARBA" id="ARBA00008126"/>
    </source>
</evidence>
<dbReference type="PANTHER" id="PTHR13063">
    <property type="entry name" value="ENOS INTERACTING PROTEIN"/>
    <property type="match status" value="1"/>
</dbReference>
<evidence type="ECO:0000313" key="12">
    <source>
        <dbReference type="Proteomes" id="UP000007797"/>
    </source>
</evidence>
<dbReference type="InterPro" id="IPR017907">
    <property type="entry name" value="Znf_RING_CS"/>
</dbReference>
<dbReference type="PROSITE" id="PS50089">
    <property type="entry name" value="ZF_RING_2"/>
    <property type="match status" value="1"/>
</dbReference>